<evidence type="ECO:0000313" key="1">
    <source>
        <dbReference type="EMBL" id="QIR16652.1"/>
    </source>
</evidence>
<keyword evidence="2" id="KW-1185">Reference proteome</keyword>
<keyword evidence="1" id="KW-0614">Plasmid</keyword>
<dbReference type="RefSeq" id="WP_167680480.1">
    <property type="nucleotide sequence ID" value="NZ_CP050315.1"/>
</dbReference>
<geneLocation type="plasmid" evidence="1 2">
    <name>pPN3F2_2</name>
</geneLocation>
<dbReference type="KEGG" id="saes:HBH39_19455"/>
<evidence type="ECO:0000313" key="2">
    <source>
        <dbReference type="Proteomes" id="UP000502608"/>
    </source>
</evidence>
<organism evidence="1 2">
    <name type="scientific">Shewanella aestuarii</name>
    <dbReference type="NCBI Taxonomy" id="1028752"/>
    <lineage>
        <taxon>Bacteria</taxon>
        <taxon>Pseudomonadati</taxon>
        <taxon>Pseudomonadota</taxon>
        <taxon>Gammaproteobacteria</taxon>
        <taxon>Alteromonadales</taxon>
        <taxon>Shewanellaceae</taxon>
        <taxon>Shewanella</taxon>
    </lineage>
</organism>
<sequence length="48" mass="5659">MQVKRDNSDRKQIRFGELLEQIDEARGKTPLATWVKQACKEKLNRDSK</sequence>
<accession>A0A6G9QQA7</accession>
<dbReference type="AlphaFoldDB" id="A0A6G9QQA7"/>
<name>A0A6G9QQA7_9GAMM</name>
<gene>
    <name evidence="1" type="ORF">HBH39_19455</name>
</gene>
<reference evidence="1 2" key="1">
    <citation type="submission" date="2020-03" db="EMBL/GenBank/DDBJ databases">
        <title>Complete genome sequence of Shewanella sp.</title>
        <authorList>
            <person name="Kim Y.-S."/>
            <person name="Kim S.-J."/>
            <person name="Jung H.-K."/>
            <person name="Kim K.-H."/>
        </authorList>
    </citation>
    <scope>NUCLEOTIDE SEQUENCE [LARGE SCALE GENOMIC DNA]</scope>
    <source>
        <strain evidence="1 2">PN3F2</strain>
        <plasmid evidence="1 2">pPN3F2_2</plasmid>
    </source>
</reference>
<dbReference type="Proteomes" id="UP000502608">
    <property type="component" value="Plasmid pPN3F2_2"/>
</dbReference>
<proteinExistence type="predicted"/>
<protein>
    <submittedName>
        <fullName evidence="1">DUF3950 domain-containing protein</fullName>
    </submittedName>
</protein>
<dbReference type="EMBL" id="CP050315">
    <property type="protein sequence ID" value="QIR16652.1"/>
    <property type="molecule type" value="Genomic_DNA"/>
</dbReference>